<dbReference type="GO" id="GO:0003723">
    <property type="term" value="F:RNA binding"/>
    <property type="evidence" value="ECO:0007669"/>
    <property type="project" value="UniProtKB-KW"/>
</dbReference>
<sequence length="127" mass="14123">MAEDAPRLDKWLWFARFVKTRSLAQGLCAAGHVKVNGEPAHRGHRAVRIGDEIELVLGTVRRRVVVAGFGARRGPAPEAQALYTESDPPRRLGPAEDRPVAPRAAGSGRPTKRERRRTDALRHEFDE</sequence>
<organism evidence="4">
    <name type="scientific">uncultured Alphaproteobacteria bacterium</name>
    <dbReference type="NCBI Taxonomy" id="91750"/>
    <lineage>
        <taxon>Bacteria</taxon>
        <taxon>Pseudomonadati</taxon>
        <taxon>Pseudomonadota</taxon>
        <taxon>Alphaproteobacteria</taxon>
        <taxon>environmental samples</taxon>
    </lineage>
</organism>
<reference evidence="4" key="1">
    <citation type="submission" date="2016-04" db="EMBL/GenBank/DDBJ databases">
        <authorList>
            <person name="Evans L.H."/>
            <person name="Alamgir A."/>
            <person name="Owens N."/>
            <person name="Weber N.D."/>
            <person name="Virtaneva K."/>
            <person name="Barbian K."/>
            <person name="Babar A."/>
            <person name="Rosenke K."/>
        </authorList>
    </citation>
    <scope>NUCLEOTIDE SEQUENCE</scope>
    <source>
        <strain evidence="4">86</strain>
    </source>
</reference>
<dbReference type="Gene3D" id="3.10.290.10">
    <property type="entry name" value="RNA-binding S4 domain"/>
    <property type="match status" value="1"/>
</dbReference>
<dbReference type="CDD" id="cd00165">
    <property type="entry name" value="S4"/>
    <property type="match status" value="1"/>
</dbReference>
<dbReference type="Pfam" id="PF01479">
    <property type="entry name" value="S4"/>
    <property type="match status" value="1"/>
</dbReference>
<name>A0A212KH06_9PROT</name>
<dbReference type="SMART" id="SM00363">
    <property type="entry name" value="S4"/>
    <property type="match status" value="1"/>
</dbReference>
<feature type="region of interest" description="Disordered" evidence="2">
    <location>
        <begin position="76"/>
        <end position="127"/>
    </location>
</feature>
<evidence type="ECO:0000256" key="1">
    <source>
        <dbReference type="PROSITE-ProRule" id="PRU00182"/>
    </source>
</evidence>
<dbReference type="AlphaFoldDB" id="A0A212KH06"/>
<evidence type="ECO:0000259" key="3">
    <source>
        <dbReference type="SMART" id="SM00363"/>
    </source>
</evidence>
<protein>
    <submittedName>
        <fullName evidence="4">RNA-binding S4</fullName>
    </submittedName>
</protein>
<accession>A0A212KH06</accession>
<evidence type="ECO:0000256" key="2">
    <source>
        <dbReference type="SAM" id="MobiDB-lite"/>
    </source>
</evidence>
<keyword evidence="1" id="KW-0694">RNA-binding</keyword>
<feature type="domain" description="RNA-binding S4" evidence="3">
    <location>
        <begin position="6"/>
        <end position="69"/>
    </location>
</feature>
<feature type="compositionally biased region" description="Basic and acidic residues" evidence="2">
    <location>
        <begin position="87"/>
        <end position="100"/>
    </location>
</feature>
<gene>
    <name evidence="4" type="ORF">KL86APRO_20049</name>
</gene>
<dbReference type="InterPro" id="IPR036986">
    <property type="entry name" value="S4_RNA-bd_sf"/>
</dbReference>
<feature type="compositionally biased region" description="Basic and acidic residues" evidence="2">
    <location>
        <begin position="116"/>
        <end position="127"/>
    </location>
</feature>
<proteinExistence type="predicted"/>
<dbReference type="InterPro" id="IPR002942">
    <property type="entry name" value="S4_RNA-bd"/>
</dbReference>
<evidence type="ECO:0000313" key="4">
    <source>
        <dbReference type="EMBL" id="SBW11014.1"/>
    </source>
</evidence>
<dbReference type="SUPFAM" id="SSF55174">
    <property type="entry name" value="Alpha-L RNA-binding motif"/>
    <property type="match status" value="1"/>
</dbReference>
<dbReference type="PROSITE" id="PS50889">
    <property type="entry name" value="S4"/>
    <property type="match status" value="1"/>
</dbReference>
<dbReference type="EMBL" id="FLUO01000002">
    <property type="protein sequence ID" value="SBW11014.1"/>
    <property type="molecule type" value="Genomic_DNA"/>
</dbReference>